<keyword evidence="4" id="KW-1185">Reference proteome</keyword>
<evidence type="ECO:0000313" key="3">
    <source>
        <dbReference type="EMBL" id="KAG1306635.1"/>
    </source>
</evidence>
<name>A0A9P6X6V2_RHIOR</name>
<protein>
    <submittedName>
        <fullName evidence="3">Uncharacterized protein</fullName>
    </submittedName>
</protein>
<dbReference type="Proteomes" id="UP000716291">
    <property type="component" value="Unassembled WGS sequence"/>
</dbReference>
<feature type="compositionally biased region" description="Low complexity" evidence="2">
    <location>
        <begin position="225"/>
        <end position="237"/>
    </location>
</feature>
<feature type="compositionally biased region" description="Low complexity" evidence="2">
    <location>
        <begin position="41"/>
        <end position="55"/>
    </location>
</feature>
<accession>A0A9P6X6V2</accession>
<evidence type="ECO:0000313" key="4">
    <source>
        <dbReference type="Proteomes" id="UP000716291"/>
    </source>
</evidence>
<evidence type="ECO:0000256" key="1">
    <source>
        <dbReference type="SAM" id="Coils"/>
    </source>
</evidence>
<feature type="compositionally biased region" description="Polar residues" evidence="2">
    <location>
        <begin position="245"/>
        <end position="262"/>
    </location>
</feature>
<feature type="region of interest" description="Disordered" evidence="2">
    <location>
        <begin position="450"/>
        <end position="479"/>
    </location>
</feature>
<dbReference type="OrthoDB" id="10293681at2759"/>
<gene>
    <name evidence="3" type="ORF">G6F64_007444</name>
</gene>
<feature type="region of interest" description="Disordered" evidence="2">
    <location>
        <begin position="225"/>
        <end position="287"/>
    </location>
</feature>
<feature type="coiled-coil region" evidence="1">
    <location>
        <begin position="193"/>
        <end position="220"/>
    </location>
</feature>
<keyword evidence="1" id="KW-0175">Coiled coil</keyword>
<feature type="region of interest" description="Disordered" evidence="2">
    <location>
        <begin position="41"/>
        <end position="128"/>
    </location>
</feature>
<feature type="compositionally biased region" description="Polar residues" evidence="2">
    <location>
        <begin position="67"/>
        <end position="88"/>
    </location>
</feature>
<proteinExistence type="predicted"/>
<dbReference type="AlphaFoldDB" id="A0A9P6X6V2"/>
<comment type="caution">
    <text evidence="3">The sequence shown here is derived from an EMBL/GenBank/DDBJ whole genome shotgun (WGS) entry which is preliminary data.</text>
</comment>
<reference evidence="3" key="1">
    <citation type="journal article" date="2020" name="Microb. Genom.">
        <title>Genetic diversity of clinical and environmental Mucorales isolates obtained from an investigation of mucormycosis cases among solid organ transplant recipients.</title>
        <authorList>
            <person name="Nguyen M.H."/>
            <person name="Kaul D."/>
            <person name="Muto C."/>
            <person name="Cheng S.J."/>
            <person name="Richter R.A."/>
            <person name="Bruno V.M."/>
            <person name="Liu G."/>
            <person name="Beyhan S."/>
            <person name="Sundermann A.J."/>
            <person name="Mounaud S."/>
            <person name="Pasculle A.W."/>
            <person name="Nierman W.C."/>
            <person name="Driscoll E."/>
            <person name="Cumbie R."/>
            <person name="Clancy C.J."/>
            <person name="Dupont C.L."/>
        </authorList>
    </citation>
    <scope>NUCLEOTIDE SEQUENCE</scope>
    <source>
        <strain evidence="3">GL11</strain>
    </source>
</reference>
<sequence length="479" mass="52687">MLHTKNGTKDTITKVEKDIGLAEIRTRNTNRLPNAVKAKQSIISSINPSKINNKQQPSPSKIEIPSRNPTNTPLDSQKNSNNKIQTSPDPEPSAATKRTLADRSPPFLPIDIDRHPTGKPKHNMDIANITNPTSTTTTLTSEPDFHFGPATAPTASALSLNGPLDFGILPGMPDWFQPIMAMITSQGQRLAHLEALTKENQDLRADLEAVHRRIKELETLNTTLPAAPKTAATNKPAGSEASKWKSPSTPISTSAPNTSSFASAARKGMRITQPSKPTTTNRTRKTHTKRQLQAAARTFAPPPANNGFQYLYLPCHFRESITNVRKKVGMLGLENWRILDVYHPTTRVVALLVHNEYASTATNKLDTAGIKLINDFDPRDPTNLRDVKYQDLSESEKQQKMVQIHTSHLLTALDRMRPTVRSAVARDFIAKQWITTQAFADHIKATTSTPLQATPVDTDMDEASQPVPAGNGEPDAEQL</sequence>
<evidence type="ECO:0000256" key="2">
    <source>
        <dbReference type="SAM" id="MobiDB-lite"/>
    </source>
</evidence>
<dbReference type="EMBL" id="JAANQT010001096">
    <property type="protein sequence ID" value="KAG1306635.1"/>
    <property type="molecule type" value="Genomic_DNA"/>
</dbReference>
<organism evidence="3 4">
    <name type="scientific">Rhizopus oryzae</name>
    <name type="common">Mucormycosis agent</name>
    <name type="synonym">Rhizopus arrhizus var. delemar</name>
    <dbReference type="NCBI Taxonomy" id="64495"/>
    <lineage>
        <taxon>Eukaryota</taxon>
        <taxon>Fungi</taxon>
        <taxon>Fungi incertae sedis</taxon>
        <taxon>Mucoromycota</taxon>
        <taxon>Mucoromycotina</taxon>
        <taxon>Mucoromycetes</taxon>
        <taxon>Mucorales</taxon>
        <taxon>Mucorineae</taxon>
        <taxon>Rhizopodaceae</taxon>
        <taxon>Rhizopus</taxon>
    </lineage>
</organism>